<dbReference type="FunFam" id="1.10.510.10:FF:000394">
    <property type="entry name" value="Serine/threonine-protein kinase HSL1"/>
    <property type="match status" value="1"/>
</dbReference>
<feature type="compositionally biased region" description="Basic and acidic residues" evidence="13">
    <location>
        <begin position="580"/>
        <end position="589"/>
    </location>
</feature>
<evidence type="ECO:0000256" key="7">
    <source>
        <dbReference type="ARBA" id="ARBA00022741"/>
    </source>
</evidence>
<comment type="similarity">
    <text evidence="2">Belongs to the protein kinase superfamily. CAMK Ser/Thr protein kinase family. NIM1 subfamily.</text>
</comment>
<evidence type="ECO:0000256" key="11">
    <source>
        <dbReference type="ARBA" id="ARBA00048679"/>
    </source>
</evidence>
<dbReference type="GO" id="GO:0005940">
    <property type="term" value="C:septin ring"/>
    <property type="evidence" value="ECO:0007669"/>
    <property type="project" value="UniProtKB-ARBA"/>
</dbReference>
<feature type="domain" description="Protein kinase" evidence="14">
    <location>
        <begin position="66"/>
        <end position="321"/>
    </location>
</feature>
<comment type="caution">
    <text evidence="15">The sequence shown here is derived from an EMBL/GenBank/DDBJ whole genome shotgun (WGS) entry which is preliminary data.</text>
</comment>
<evidence type="ECO:0000256" key="2">
    <source>
        <dbReference type="ARBA" id="ARBA00010791"/>
    </source>
</evidence>
<keyword evidence="7 12" id="KW-0547">Nucleotide-binding</keyword>
<evidence type="ECO:0000256" key="9">
    <source>
        <dbReference type="ARBA" id="ARBA00022840"/>
    </source>
</evidence>
<evidence type="ECO:0000313" key="16">
    <source>
        <dbReference type="Proteomes" id="UP000612746"/>
    </source>
</evidence>
<reference evidence="15" key="1">
    <citation type="submission" date="2020-12" db="EMBL/GenBank/DDBJ databases">
        <title>Metabolic potential, ecology and presence of endohyphal bacteria is reflected in genomic diversity of Mucoromycotina.</title>
        <authorList>
            <person name="Muszewska A."/>
            <person name="Okrasinska A."/>
            <person name="Steczkiewicz K."/>
            <person name="Drgas O."/>
            <person name="Orlowska M."/>
            <person name="Perlinska-Lenart U."/>
            <person name="Aleksandrzak-Piekarczyk T."/>
            <person name="Szatraj K."/>
            <person name="Zielenkiewicz U."/>
            <person name="Pilsyk S."/>
            <person name="Malc E."/>
            <person name="Mieczkowski P."/>
            <person name="Kruszewska J.S."/>
            <person name="Biernat P."/>
            <person name="Pawlowska J."/>
        </authorList>
    </citation>
    <scope>NUCLEOTIDE SEQUENCE</scope>
    <source>
        <strain evidence="15">WA0000051536</strain>
    </source>
</reference>
<evidence type="ECO:0000256" key="3">
    <source>
        <dbReference type="ARBA" id="ARBA00012513"/>
    </source>
</evidence>
<evidence type="ECO:0000256" key="5">
    <source>
        <dbReference type="ARBA" id="ARBA00022553"/>
    </source>
</evidence>
<evidence type="ECO:0000256" key="1">
    <source>
        <dbReference type="ARBA" id="ARBA00004266"/>
    </source>
</evidence>
<keyword evidence="4" id="KW-0723">Serine/threonine-protein kinase</keyword>
<dbReference type="FunFam" id="3.30.200.20:FF:000003">
    <property type="entry name" value="Non-specific serine/threonine protein kinase"/>
    <property type="match status" value="1"/>
</dbReference>
<dbReference type="AlphaFoldDB" id="A0A8H7UB60"/>
<dbReference type="OrthoDB" id="504170at2759"/>
<dbReference type="InterPro" id="IPR011009">
    <property type="entry name" value="Kinase-like_dom_sf"/>
</dbReference>
<feature type="compositionally biased region" description="Low complexity" evidence="13">
    <location>
        <begin position="627"/>
        <end position="637"/>
    </location>
</feature>
<proteinExistence type="inferred from homology"/>
<protein>
    <recommendedName>
        <fullName evidence="3">non-specific serine/threonine protein kinase</fullName>
        <ecNumber evidence="3">2.7.11.1</ecNumber>
    </recommendedName>
</protein>
<dbReference type="EMBL" id="JAEPRA010000015">
    <property type="protein sequence ID" value="KAG2175102.1"/>
    <property type="molecule type" value="Genomic_DNA"/>
</dbReference>
<keyword evidence="9 12" id="KW-0067">ATP-binding</keyword>
<feature type="region of interest" description="Disordered" evidence="13">
    <location>
        <begin position="1"/>
        <end position="59"/>
    </location>
</feature>
<keyword evidence="5" id="KW-0597">Phosphoprotein</keyword>
<dbReference type="SMART" id="SM00220">
    <property type="entry name" value="S_TKc"/>
    <property type="match status" value="1"/>
</dbReference>
<dbReference type="GO" id="GO:0005524">
    <property type="term" value="F:ATP binding"/>
    <property type="evidence" value="ECO:0007669"/>
    <property type="project" value="UniProtKB-UniRule"/>
</dbReference>
<name>A0A8H7UB60_9FUNG</name>
<evidence type="ECO:0000259" key="14">
    <source>
        <dbReference type="PROSITE" id="PS50011"/>
    </source>
</evidence>
<feature type="compositionally biased region" description="Pro residues" evidence="13">
    <location>
        <begin position="638"/>
        <end position="647"/>
    </location>
</feature>
<sequence length="853" mass="95966">MSVEPIPQRSQSQSQYSPRYSNKQAGNKQHTTQTNNQRSGRRHSTISVSSTRSASRERPKKYVGDYYLGRTLGKGASGRVKLGIHRVTGEQVAVKIINKAYLSANPAIDKAVKREIAIMKLIHHPSIMGLHDVIEDDESPELYLILEYMEGGELFEYLVSEGRLPESKARMYFQQIIYGVDYCHRHLICHRDLKPENLLLDRNLDIKIADFGMASLQPIGSLLETSCGSPHYASPEIVTGRPYDGSSSDIWSCGIILYALLTGHLPFDDENIRLLLKKVKTGRYVMPHDISYEAQDLIRKILVTDPNKRITTEEIKRHPWFAKDIPPKIAQLPEPPSAQEIDQPITDINEVDDRIVETIKFLWGETKTEAVMDALMAKEHNMQKVTYVLLRRHAEKYWESRHDEDEDAAYQDTQSRRYSTMSSLSRRRMSMHAEFTSNADTPPGFAPETRRRSSPSTYRRSSLTPGDPRQHSAIHPTDLPPSPMPSPRIRSKSSTSRGDLGYNRMDSDMSGSTRRNSAKDGSRRFDTKSIPPSPKPARSLHNLFSASTLGRKNPFSGMLNDDNKIPNRQRRNTQPQQDTGTEKPVSEQRRRLHRLSMPVLDMGSLGIDRKSINFSLRRKDVSTWKEMASPTSSMMSPPISPSPPMSPAPARSKSGSSRNTHLTSDMFFPSVPPTPKPSTGTGYITPPSSHGSSNNEIAPNQPVSQPASPADAKSPSNKIPWLQNLFFFKQPKVVSVTCEAVDCHQALRRIQDAMRDGMDAKLQTRLDRDGHTRYRGEVRIVNGDKTNKVKFKLEFVVCGVMEGHRKLFRVDFIQQQGDALTLAAITKNIQLTLDRRGSCSTSGFSWSTSTTDG</sequence>
<dbReference type="Proteomes" id="UP000612746">
    <property type="component" value="Unassembled WGS sequence"/>
</dbReference>
<dbReference type="PROSITE" id="PS50011">
    <property type="entry name" value="PROTEIN_KINASE_DOM"/>
    <property type="match status" value="1"/>
</dbReference>
<comment type="subcellular location">
    <subcellularLocation>
        <location evidence="1">Bud neck</location>
    </subcellularLocation>
</comment>
<evidence type="ECO:0000256" key="4">
    <source>
        <dbReference type="ARBA" id="ARBA00022527"/>
    </source>
</evidence>
<dbReference type="InterPro" id="IPR017441">
    <property type="entry name" value="Protein_kinase_ATP_BS"/>
</dbReference>
<dbReference type="CDD" id="cd14081">
    <property type="entry name" value="STKc_BRSK1_2"/>
    <property type="match status" value="1"/>
</dbReference>
<feature type="compositionally biased region" description="Low complexity" evidence="13">
    <location>
        <begin position="7"/>
        <end position="21"/>
    </location>
</feature>
<comment type="catalytic activity">
    <reaction evidence="11">
        <text>L-seryl-[protein] + ATP = O-phospho-L-seryl-[protein] + ADP + H(+)</text>
        <dbReference type="Rhea" id="RHEA:17989"/>
        <dbReference type="Rhea" id="RHEA-COMP:9863"/>
        <dbReference type="Rhea" id="RHEA-COMP:11604"/>
        <dbReference type="ChEBI" id="CHEBI:15378"/>
        <dbReference type="ChEBI" id="CHEBI:29999"/>
        <dbReference type="ChEBI" id="CHEBI:30616"/>
        <dbReference type="ChEBI" id="CHEBI:83421"/>
        <dbReference type="ChEBI" id="CHEBI:456216"/>
        <dbReference type="EC" id="2.7.11.1"/>
    </reaction>
</comment>
<organism evidence="15 16">
    <name type="scientific">Umbelopsis vinacea</name>
    <dbReference type="NCBI Taxonomy" id="44442"/>
    <lineage>
        <taxon>Eukaryota</taxon>
        <taxon>Fungi</taxon>
        <taxon>Fungi incertae sedis</taxon>
        <taxon>Mucoromycota</taxon>
        <taxon>Mucoromycotina</taxon>
        <taxon>Umbelopsidomycetes</taxon>
        <taxon>Umbelopsidales</taxon>
        <taxon>Umbelopsidaceae</taxon>
        <taxon>Umbelopsis</taxon>
    </lineage>
</organism>
<dbReference type="EC" id="2.7.11.1" evidence="3"/>
<dbReference type="PANTHER" id="PTHR24346:SF82">
    <property type="entry name" value="KP78A-RELATED"/>
    <property type="match status" value="1"/>
</dbReference>
<dbReference type="GO" id="GO:0035556">
    <property type="term" value="P:intracellular signal transduction"/>
    <property type="evidence" value="ECO:0007669"/>
    <property type="project" value="TreeGrafter"/>
</dbReference>
<gene>
    <name evidence="15" type="ORF">INT44_007580</name>
</gene>
<feature type="compositionally biased region" description="Polar residues" evidence="13">
    <location>
        <begin position="653"/>
        <end position="663"/>
    </location>
</feature>
<comment type="catalytic activity">
    <reaction evidence="10">
        <text>L-threonyl-[protein] + ATP = O-phospho-L-threonyl-[protein] + ADP + H(+)</text>
        <dbReference type="Rhea" id="RHEA:46608"/>
        <dbReference type="Rhea" id="RHEA-COMP:11060"/>
        <dbReference type="Rhea" id="RHEA-COMP:11605"/>
        <dbReference type="ChEBI" id="CHEBI:15378"/>
        <dbReference type="ChEBI" id="CHEBI:30013"/>
        <dbReference type="ChEBI" id="CHEBI:30616"/>
        <dbReference type="ChEBI" id="CHEBI:61977"/>
        <dbReference type="ChEBI" id="CHEBI:456216"/>
        <dbReference type="EC" id="2.7.11.1"/>
    </reaction>
</comment>
<evidence type="ECO:0000256" key="13">
    <source>
        <dbReference type="SAM" id="MobiDB-lite"/>
    </source>
</evidence>
<evidence type="ECO:0000256" key="8">
    <source>
        <dbReference type="ARBA" id="ARBA00022777"/>
    </source>
</evidence>
<dbReference type="GO" id="GO:0004674">
    <property type="term" value="F:protein serine/threonine kinase activity"/>
    <property type="evidence" value="ECO:0007669"/>
    <property type="project" value="UniProtKB-KW"/>
</dbReference>
<feature type="compositionally biased region" description="Low complexity" evidence="13">
    <location>
        <begin position="454"/>
        <end position="465"/>
    </location>
</feature>
<evidence type="ECO:0000256" key="12">
    <source>
        <dbReference type="PROSITE-ProRule" id="PRU10141"/>
    </source>
</evidence>
<evidence type="ECO:0000256" key="10">
    <source>
        <dbReference type="ARBA" id="ARBA00047899"/>
    </source>
</evidence>
<dbReference type="PROSITE" id="PS00108">
    <property type="entry name" value="PROTEIN_KINASE_ST"/>
    <property type="match status" value="1"/>
</dbReference>
<dbReference type="Gene3D" id="1.10.510.10">
    <property type="entry name" value="Transferase(Phosphotransferase) domain 1"/>
    <property type="match status" value="1"/>
</dbReference>
<keyword evidence="6" id="KW-0808">Transferase</keyword>
<feature type="compositionally biased region" description="Basic and acidic residues" evidence="13">
    <location>
        <begin position="517"/>
        <end position="527"/>
    </location>
</feature>
<feature type="compositionally biased region" description="Polar residues" evidence="13">
    <location>
        <begin position="677"/>
        <end position="707"/>
    </location>
</feature>
<dbReference type="PROSITE" id="PS00107">
    <property type="entry name" value="PROTEIN_KINASE_ATP"/>
    <property type="match status" value="1"/>
</dbReference>
<feature type="binding site" evidence="12">
    <location>
        <position position="95"/>
    </location>
    <ligand>
        <name>ATP</name>
        <dbReference type="ChEBI" id="CHEBI:30616"/>
    </ligand>
</feature>
<feature type="region of interest" description="Disordered" evidence="13">
    <location>
        <begin position="401"/>
        <end position="596"/>
    </location>
</feature>
<dbReference type="SUPFAM" id="SSF56112">
    <property type="entry name" value="Protein kinase-like (PK-like)"/>
    <property type="match status" value="1"/>
</dbReference>
<evidence type="ECO:0000313" key="15">
    <source>
        <dbReference type="EMBL" id="KAG2175102.1"/>
    </source>
</evidence>
<keyword evidence="8" id="KW-0418">Kinase</keyword>
<dbReference type="Pfam" id="PF00069">
    <property type="entry name" value="Pkinase"/>
    <property type="match status" value="1"/>
</dbReference>
<dbReference type="PANTHER" id="PTHR24346">
    <property type="entry name" value="MAP/MICROTUBULE AFFINITY-REGULATING KINASE"/>
    <property type="match status" value="1"/>
</dbReference>
<dbReference type="InterPro" id="IPR000719">
    <property type="entry name" value="Prot_kinase_dom"/>
</dbReference>
<accession>A0A8H7UB60</accession>
<keyword evidence="16" id="KW-1185">Reference proteome</keyword>
<dbReference type="InterPro" id="IPR008271">
    <property type="entry name" value="Ser/Thr_kinase_AS"/>
</dbReference>
<feature type="region of interest" description="Disordered" evidence="13">
    <location>
        <begin position="623"/>
        <end position="715"/>
    </location>
</feature>
<feature type="compositionally biased region" description="Polar residues" evidence="13">
    <location>
        <begin position="22"/>
        <end position="38"/>
    </location>
</feature>
<dbReference type="GO" id="GO:0005935">
    <property type="term" value="C:cellular bud neck"/>
    <property type="evidence" value="ECO:0007669"/>
    <property type="project" value="UniProtKB-SubCell"/>
</dbReference>
<evidence type="ECO:0000256" key="6">
    <source>
        <dbReference type="ARBA" id="ARBA00022679"/>
    </source>
</evidence>